<dbReference type="EMBL" id="HG806134">
    <property type="protein sequence ID" value="CDW57197.1"/>
    <property type="molecule type" value="Genomic_DNA"/>
</dbReference>
<dbReference type="InterPro" id="IPR055119">
    <property type="entry name" value="Mig18_Fn1"/>
</dbReference>
<sequence>MIYEETSHRPGNCNEATVGDQLLRCRFFNRTYNYDAKVVHNQIEYACTFSKEACKVTMVPIFCLLGDARVEPGAGFAMGKLYYMCSLDESNMGIRAIGCATVDGKRVQPGQKYRFNNSTLHCQMADGKIVAVFIGCDNGNGIVKLGEFYVDGKTIARCQEDEKLSFFDKRSNSPNNQRGKGNHPAHDNPTVSNPTNPAPSMGGAIPKPSVNGQHAGWFCMDSSISTACQFTVSGKRYLLNRGYGQWIGRRIYFCEGSAHEAASLCVNS</sequence>
<reference evidence="3" key="2">
    <citation type="submission" date="2014-03" db="EMBL/GenBank/DDBJ databases">
        <title>The whipworm genome and dual-species transcriptomics of an intimate host-pathogen interaction.</title>
        <authorList>
            <person name="Foth B.J."/>
            <person name="Tsai I.J."/>
            <person name="Reid A.J."/>
            <person name="Bancroft A.J."/>
            <person name="Nichol S."/>
            <person name="Tracey A."/>
            <person name="Holroyd N."/>
            <person name="Cotton J.A."/>
            <person name="Stanley E.J."/>
            <person name="Zarowiecki M."/>
            <person name="Liu J.Z."/>
            <person name="Huckvale T."/>
            <person name="Cooper P.J."/>
            <person name="Grencis R.K."/>
            <person name="Berriman M."/>
        </authorList>
    </citation>
    <scope>NUCLEOTIDE SEQUENCE [LARGE SCALE GENOMIC DNA]</scope>
</reference>
<dbReference type="Proteomes" id="UP000030665">
    <property type="component" value="Unassembled WGS sequence"/>
</dbReference>
<dbReference type="AlphaFoldDB" id="A0A077Z9Z3"/>
<dbReference type="Pfam" id="PF23003">
    <property type="entry name" value="Fn1_2"/>
    <property type="match status" value="1"/>
</dbReference>
<proteinExistence type="predicted"/>
<reference evidence="3" key="1">
    <citation type="submission" date="2014-01" db="EMBL/GenBank/DDBJ databases">
        <authorList>
            <person name="Aslett M."/>
        </authorList>
    </citation>
    <scope>NUCLEOTIDE SEQUENCE</scope>
</reference>
<evidence type="ECO:0000259" key="2">
    <source>
        <dbReference type="Pfam" id="PF23003"/>
    </source>
</evidence>
<feature type="region of interest" description="Disordered" evidence="1">
    <location>
        <begin position="167"/>
        <end position="204"/>
    </location>
</feature>
<feature type="domain" description="Abnormal cell migration protein 18-like fibronectin type I" evidence="2">
    <location>
        <begin position="63"/>
        <end position="126"/>
    </location>
</feature>
<evidence type="ECO:0000313" key="3">
    <source>
        <dbReference type="EMBL" id="CDW57197.1"/>
    </source>
</evidence>
<evidence type="ECO:0000313" key="4">
    <source>
        <dbReference type="Proteomes" id="UP000030665"/>
    </source>
</evidence>
<name>A0A077Z9Z3_TRITR</name>
<evidence type="ECO:0000256" key="1">
    <source>
        <dbReference type="SAM" id="MobiDB-lite"/>
    </source>
</evidence>
<accession>A0A077Z9Z3</accession>
<protein>
    <recommendedName>
        <fullName evidence="2">Abnormal cell migration protein 18-like fibronectin type I domain-containing protein</fullName>
    </recommendedName>
</protein>
<gene>
    <name evidence="3" type="ORF">TTRE_0000548701</name>
</gene>
<organism evidence="3 4">
    <name type="scientific">Trichuris trichiura</name>
    <name type="common">Whipworm</name>
    <name type="synonym">Trichocephalus trichiurus</name>
    <dbReference type="NCBI Taxonomy" id="36087"/>
    <lineage>
        <taxon>Eukaryota</taxon>
        <taxon>Metazoa</taxon>
        <taxon>Ecdysozoa</taxon>
        <taxon>Nematoda</taxon>
        <taxon>Enoplea</taxon>
        <taxon>Dorylaimia</taxon>
        <taxon>Trichinellida</taxon>
        <taxon>Trichuridae</taxon>
        <taxon>Trichuris</taxon>
    </lineage>
</organism>
<keyword evidence="4" id="KW-1185">Reference proteome</keyword>